<name>A0A2C7A302_9PROT</name>
<evidence type="ECO:0000256" key="2">
    <source>
        <dbReference type="SAM" id="SignalP"/>
    </source>
</evidence>
<feature type="signal peptide" evidence="2">
    <location>
        <begin position="1"/>
        <end position="18"/>
    </location>
</feature>
<evidence type="ECO:0000313" key="3">
    <source>
        <dbReference type="EMBL" id="PHK94448.1"/>
    </source>
</evidence>
<accession>A0A2C7A302</accession>
<proteinExistence type="inferred from homology"/>
<dbReference type="CDD" id="cd07012">
    <property type="entry name" value="PBP2_Bug_TTT"/>
    <property type="match status" value="1"/>
</dbReference>
<keyword evidence="2" id="KW-0732">Signal</keyword>
<sequence length="337" mass="36014">MTTRRALLGAALASPALAAPFLATPARAQGSAASGTGAWPDRPIRMIVPYPPAGSTDLLTRLLCERLSQKLGQNFVVENRPGAGGNIGMDAVAKAAPDGYTFGASTIGHFSINQYLYSKMPWDIDRDFIPVALTWEFPNVVVVSSQHVPATTLQDFIAWVRKQPNGVSFGSPGVGTTPHLSGEIFRNRLKLDATHVPFRGAAQTIPAMLSGDVTFAIDNLASYVPVIQEGRMRALAVTGARRWPTLPDVPTMAEAGMEDFVITSWGAFVAPAATPRPIIDRMNAALREISADEGLKQRFLQAGGTPLWSTPEEAIARGKAERPLWEAAVKSSGARAD</sequence>
<dbReference type="PROSITE" id="PS51318">
    <property type="entry name" value="TAT"/>
    <property type="match status" value="1"/>
</dbReference>
<dbReference type="EMBL" id="PDNU01000025">
    <property type="protein sequence ID" value="PHK94448.1"/>
    <property type="molecule type" value="Genomic_DNA"/>
</dbReference>
<dbReference type="SUPFAM" id="SSF53850">
    <property type="entry name" value="Periplasmic binding protein-like II"/>
    <property type="match status" value="1"/>
</dbReference>
<keyword evidence="4" id="KW-1185">Reference proteome</keyword>
<protein>
    <submittedName>
        <fullName evidence="3">Twin-arginine translocation pathway signal protein</fullName>
    </submittedName>
</protein>
<evidence type="ECO:0000313" key="4">
    <source>
        <dbReference type="Proteomes" id="UP000223527"/>
    </source>
</evidence>
<dbReference type="InterPro" id="IPR005064">
    <property type="entry name" value="BUG"/>
</dbReference>
<evidence type="ECO:0000256" key="1">
    <source>
        <dbReference type="ARBA" id="ARBA00006987"/>
    </source>
</evidence>
<reference evidence="3 4" key="1">
    <citation type="submission" date="2017-10" db="EMBL/GenBank/DDBJ databases">
        <authorList>
            <person name="Banno H."/>
            <person name="Chua N.-H."/>
        </authorList>
    </citation>
    <scope>NUCLEOTIDE SEQUENCE [LARGE SCALE GENOMIC DNA]</scope>
    <source>
        <strain evidence="3 4">YW11</strain>
    </source>
</reference>
<dbReference type="PANTHER" id="PTHR42928">
    <property type="entry name" value="TRICARBOXYLATE-BINDING PROTEIN"/>
    <property type="match status" value="1"/>
</dbReference>
<dbReference type="Gene3D" id="3.40.190.150">
    <property type="entry name" value="Bordetella uptake gene, domain 1"/>
    <property type="match status" value="1"/>
</dbReference>
<organism evidence="3 4">
    <name type="scientific">Teichococcus rhizosphaerae</name>
    <dbReference type="NCBI Taxonomy" id="1335062"/>
    <lineage>
        <taxon>Bacteria</taxon>
        <taxon>Pseudomonadati</taxon>
        <taxon>Pseudomonadota</taxon>
        <taxon>Alphaproteobacteria</taxon>
        <taxon>Acetobacterales</taxon>
        <taxon>Roseomonadaceae</taxon>
        <taxon>Roseomonas</taxon>
    </lineage>
</organism>
<feature type="chain" id="PRO_5012067218" evidence="2">
    <location>
        <begin position="19"/>
        <end position="337"/>
    </location>
</feature>
<dbReference type="InterPro" id="IPR006311">
    <property type="entry name" value="TAT_signal"/>
</dbReference>
<dbReference type="InterPro" id="IPR042100">
    <property type="entry name" value="Bug_dom1"/>
</dbReference>
<dbReference type="Pfam" id="PF03401">
    <property type="entry name" value="TctC"/>
    <property type="match status" value="1"/>
</dbReference>
<dbReference type="PIRSF" id="PIRSF017082">
    <property type="entry name" value="YflP"/>
    <property type="match status" value="1"/>
</dbReference>
<dbReference type="Proteomes" id="UP000223527">
    <property type="component" value="Unassembled WGS sequence"/>
</dbReference>
<dbReference type="OrthoDB" id="9780943at2"/>
<comment type="similarity">
    <text evidence="1">Belongs to the UPF0065 (bug) family.</text>
</comment>
<dbReference type="Gene3D" id="3.40.190.10">
    <property type="entry name" value="Periplasmic binding protein-like II"/>
    <property type="match status" value="1"/>
</dbReference>
<dbReference type="AlphaFoldDB" id="A0A2C7A302"/>
<gene>
    <name evidence="3" type="ORF">CR162_13230</name>
</gene>
<dbReference type="RefSeq" id="WP_099095998.1">
    <property type="nucleotide sequence ID" value="NZ_PDNU01000025.1"/>
</dbReference>
<comment type="caution">
    <text evidence="3">The sequence shown here is derived from an EMBL/GenBank/DDBJ whole genome shotgun (WGS) entry which is preliminary data.</text>
</comment>
<dbReference type="PANTHER" id="PTHR42928:SF5">
    <property type="entry name" value="BLR1237 PROTEIN"/>
    <property type="match status" value="1"/>
</dbReference>